<keyword evidence="2" id="KW-0326">Glycosidase</keyword>
<dbReference type="Gene3D" id="3.20.20.80">
    <property type="entry name" value="Glycosidases"/>
    <property type="match status" value="1"/>
</dbReference>
<keyword evidence="5" id="KW-1185">Reference proteome</keyword>
<dbReference type="InterPro" id="IPR006047">
    <property type="entry name" value="GH13_cat_dom"/>
</dbReference>
<gene>
    <name evidence="4" type="ORF">GCM10009846_28080</name>
</gene>
<dbReference type="Proteomes" id="UP001501599">
    <property type="component" value="Unassembled WGS sequence"/>
</dbReference>
<feature type="domain" description="Glycosyl hydrolase family 13 catalytic" evidence="3">
    <location>
        <begin position="4"/>
        <end position="344"/>
    </location>
</feature>
<dbReference type="Pfam" id="PF00128">
    <property type="entry name" value="Alpha-amylase"/>
    <property type="match status" value="2"/>
</dbReference>
<dbReference type="CDD" id="cd11354">
    <property type="entry name" value="AmyAc_bac_CMD_like"/>
    <property type="match status" value="1"/>
</dbReference>
<dbReference type="PANTHER" id="PTHR10357:SF210">
    <property type="entry name" value="MALTODEXTRIN GLUCOSIDASE"/>
    <property type="match status" value="1"/>
</dbReference>
<evidence type="ECO:0000256" key="2">
    <source>
        <dbReference type="ARBA" id="ARBA00023295"/>
    </source>
</evidence>
<dbReference type="RefSeq" id="WP_344345120.1">
    <property type="nucleotide sequence ID" value="NZ_BAAAQT010000008.1"/>
</dbReference>
<evidence type="ECO:0000313" key="4">
    <source>
        <dbReference type="EMBL" id="GAA2175998.1"/>
    </source>
</evidence>
<evidence type="ECO:0000256" key="1">
    <source>
        <dbReference type="ARBA" id="ARBA00022801"/>
    </source>
</evidence>
<dbReference type="PANTHER" id="PTHR10357">
    <property type="entry name" value="ALPHA-AMYLASE FAMILY MEMBER"/>
    <property type="match status" value="1"/>
</dbReference>
<dbReference type="EMBL" id="BAAAQT010000008">
    <property type="protein sequence ID" value="GAA2175998.1"/>
    <property type="molecule type" value="Genomic_DNA"/>
</dbReference>
<protein>
    <submittedName>
        <fullName evidence="4">Alpha-amylase family protein</fullName>
    </submittedName>
</protein>
<reference evidence="4 5" key="1">
    <citation type="journal article" date="2019" name="Int. J. Syst. Evol. Microbiol.">
        <title>The Global Catalogue of Microorganisms (GCM) 10K type strain sequencing project: providing services to taxonomists for standard genome sequencing and annotation.</title>
        <authorList>
            <consortium name="The Broad Institute Genomics Platform"/>
            <consortium name="The Broad Institute Genome Sequencing Center for Infectious Disease"/>
            <person name="Wu L."/>
            <person name="Ma J."/>
        </authorList>
    </citation>
    <scope>NUCLEOTIDE SEQUENCE [LARGE SCALE GENOMIC DNA]</scope>
    <source>
        <strain evidence="4 5">JCM 16026</strain>
    </source>
</reference>
<proteinExistence type="predicted"/>
<organism evidence="4 5">
    <name type="scientific">Agrococcus versicolor</name>
    <dbReference type="NCBI Taxonomy" id="501482"/>
    <lineage>
        <taxon>Bacteria</taxon>
        <taxon>Bacillati</taxon>
        <taxon>Actinomycetota</taxon>
        <taxon>Actinomycetes</taxon>
        <taxon>Micrococcales</taxon>
        <taxon>Microbacteriaceae</taxon>
        <taxon>Agrococcus</taxon>
    </lineage>
</organism>
<keyword evidence="1" id="KW-0378">Hydrolase</keyword>
<dbReference type="SMART" id="SM00642">
    <property type="entry name" value="Aamy"/>
    <property type="match status" value="1"/>
</dbReference>
<accession>A0ABN3AX65</accession>
<sequence length="422" mass="45738">MWWHVYPLGFTGAPIRETEAEHPEPHRLTRIEAWLDHVVELGLNGIALGPIFASTTHGYDTTDHLSIDPRLGDEDDLRSLVAAAHDRGVRVLLDGVFNHVGREHPAFLSALESGEGAALFRLGADGKPEVFEGHDALVELDHSSDAVVDLVVEVMDHWLRLGVDGWRLDAAYSVPTAFWARVLPAVRERHPQAWFLGEVIHGDYAQIVAESTMDSVTQYELWQGIWHALADANLFELQHAIVRDDELLAAFVPYTFVGNHDVTRIASAVGPDLAPHALAVLMTVAGTPAIYAGDELGMQAVKEERIGGDDAVRPEMPPVPPTADELDGPAAHMLHVTRTLVAIRRRHPWLTRAHTDVVDVANGTIVLRTATADAAIVTLLNITGEAVTLPAADATEVLAGDDVHLADAHATLPPRGWAVLGG</sequence>
<evidence type="ECO:0000259" key="3">
    <source>
        <dbReference type="SMART" id="SM00642"/>
    </source>
</evidence>
<dbReference type="InterPro" id="IPR017853">
    <property type="entry name" value="GH"/>
</dbReference>
<evidence type="ECO:0000313" key="5">
    <source>
        <dbReference type="Proteomes" id="UP001501599"/>
    </source>
</evidence>
<dbReference type="SUPFAM" id="SSF51445">
    <property type="entry name" value="(Trans)glycosidases"/>
    <property type="match status" value="1"/>
</dbReference>
<name>A0ABN3AX65_9MICO</name>
<comment type="caution">
    <text evidence="4">The sequence shown here is derived from an EMBL/GenBank/DDBJ whole genome shotgun (WGS) entry which is preliminary data.</text>
</comment>